<dbReference type="GO" id="GO:0004806">
    <property type="term" value="F:triacylglycerol lipase activity"/>
    <property type="evidence" value="ECO:0007669"/>
    <property type="project" value="TreeGrafter"/>
</dbReference>
<dbReference type="SUPFAM" id="SSF53474">
    <property type="entry name" value="alpha/beta-Hydrolases"/>
    <property type="match status" value="1"/>
</dbReference>
<evidence type="ECO:0000313" key="5">
    <source>
        <dbReference type="Proteomes" id="UP000199341"/>
    </source>
</evidence>
<keyword evidence="5" id="KW-1185">Reference proteome</keyword>
<dbReference type="RefSeq" id="WP_093782583.1">
    <property type="nucleotide sequence ID" value="NZ_FNIE01000001.1"/>
</dbReference>
<accession>A0A1G9W880</accession>
<proteinExistence type="inferred from homology"/>
<dbReference type="Gene3D" id="3.40.50.1820">
    <property type="entry name" value="alpha/beta hydrolase"/>
    <property type="match status" value="1"/>
</dbReference>
<dbReference type="STRING" id="310781.SAMN05216259_101551"/>
<feature type="domain" description="Alpha/beta hydrolase fold-3" evidence="3">
    <location>
        <begin position="71"/>
        <end position="271"/>
    </location>
</feature>
<dbReference type="AlphaFoldDB" id="A0A1G9W880"/>
<gene>
    <name evidence="4" type="ORF">SAMN05216259_101551</name>
</gene>
<dbReference type="Proteomes" id="UP000199341">
    <property type="component" value="Unassembled WGS sequence"/>
</dbReference>
<evidence type="ECO:0000256" key="1">
    <source>
        <dbReference type="ARBA" id="ARBA00010515"/>
    </source>
</evidence>
<keyword evidence="2" id="KW-0378">Hydrolase</keyword>
<sequence length="307" mass="31866">MSREQAEAIARTLRDSPLDVGGEAVEQRALFAQLMASRPRPADLVTENIRLGNTPAVRISIGPAEPRRPAVLYFHGGGYAVGTAAETIGLPAQISARNGVTVLSVDYRLAPENPFPAALTDGLDAYQAALATYAPTRLAVAGESAGGGLALATLLAAKQRGLAMPAAAFVMSPWVDLTLSGASIDTKADADPVIHRAALELRAREYAGDQPRTDPLVSPLFGDFDGLPPLLIQAGSHECLLDDAVGLAGRAATDNVAITLDITPGVHHVFQAVATLLDEADAALQRASAFLSQHLSSTADPEATLIG</sequence>
<evidence type="ECO:0000259" key="3">
    <source>
        <dbReference type="Pfam" id="PF07859"/>
    </source>
</evidence>
<dbReference type="OrthoDB" id="128186at2"/>
<evidence type="ECO:0000313" key="4">
    <source>
        <dbReference type="EMBL" id="SDM80748.1"/>
    </source>
</evidence>
<name>A0A1G9W880_9ACTN</name>
<evidence type="ECO:0000256" key="2">
    <source>
        <dbReference type="ARBA" id="ARBA00022801"/>
    </source>
</evidence>
<dbReference type="InterPro" id="IPR050300">
    <property type="entry name" value="GDXG_lipolytic_enzyme"/>
</dbReference>
<dbReference type="InterPro" id="IPR013094">
    <property type="entry name" value="AB_hydrolase_3"/>
</dbReference>
<reference evidence="4 5" key="1">
    <citation type="submission" date="2016-10" db="EMBL/GenBank/DDBJ databases">
        <authorList>
            <person name="de Groot N.N."/>
        </authorList>
    </citation>
    <scope>NUCLEOTIDE SEQUENCE [LARGE SCALE GENOMIC DNA]</scope>
    <source>
        <strain evidence="4 5">CGMCC 4.2022</strain>
    </source>
</reference>
<dbReference type="Pfam" id="PF07859">
    <property type="entry name" value="Abhydrolase_3"/>
    <property type="match status" value="1"/>
</dbReference>
<comment type="similarity">
    <text evidence="1">Belongs to the 'GDXG' lipolytic enzyme family.</text>
</comment>
<dbReference type="EMBL" id="FNIE01000001">
    <property type="protein sequence ID" value="SDM80748.1"/>
    <property type="molecule type" value="Genomic_DNA"/>
</dbReference>
<dbReference type="PANTHER" id="PTHR48081:SF30">
    <property type="entry name" value="ACETYL-HYDROLASE LIPR-RELATED"/>
    <property type="match status" value="1"/>
</dbReference>
<organism evidence="4 5">
    <name type="scientific">Actinacidiphila guanduensis</name>
    <dbReference type="NCBI Taxonomy" id="310781"/>
    <lineage>
        <taxon>Bacteria</taxon>
        <taxon>Bacillati</taxon>
        <taxon>Actinomycetota</taxon>
        <taxon>Actinomycetes</taxon>
        <taxon>Kitasatosporales</taxon>
        <taxon>Streptomycetaceae</taxon>
        <taxon>Actinacidiphila</taxon>
    </lineage>
</organism>
<dbReference type="PANTHER" id="PTHR48081">
    <property type="entry name" value="AB HYDROLASE SUPERFAMILY PROTEIN C4A8.06C"/>
    <property type="match status" value="1"/>
</dbReference>
<dbReference type="InterPro" id="IPR029058">
    <property type="entry name" value="AB_hydrolase_fold"/>
</dbReference>
<protein>
    <submittedName>
        <fullName evidence="4">Acetyl esterase/lipase</fullName>
    </submittedName>
</protein>